<dbReference type="EMBL" id="JANBUW010001188">
    <property type="protein sequence ID" value="KAJ2844100.1"/>
    <property type="molecule type" value="Genomic_DNA"/>
</dbReference>
<dbReference type="OrthoDB" id="196547at2759"/>
<keyword evidence="1" id="KW-0812">Transmembrane</keyword>
<name>A0A9W8I908_9FUNG</name>
<accession>A0A9W8I908</accession>
<protein>
    <recommendedName>
        <fullName evidence="4">RGS domain-containing protein</fullName>
    </recommendedName>
</protein>
<evidence type="ECO:0000313" key="3">
    <source>
        <dbReference type="Proteomes" id="UP001139887"/>
    </source>
</evidence>
<dbReference type="Gene3D" id="1.10.167.10">
    <property type="entry name" value="Regulator of G-protein Signalling 4, domain 2"/>
    <property type="match status" value="1"/>
</dbReference>
<feature type="transmembrane region" description="Helical" evidence="1">
    <location>
        <begin position="298"/>
        <end position="318"/>
    </location>
</feature>
<dbReference type="AlphaFoldDB" id="A0A9W8I908"/>
<feature type="transmembrane region" description="Helical" evidence="1">
    <location>
        <begin position="222"/>
        <end position="243"/>
    </location>
</feature>
<evidence type="ECO:0008006" key="4">
    <source>
        <dbReference type="Google" id="ProtNLM"/>
    </source>
</evidence>
<feature type="transmembrane region" description="Helical" evidence="1">
    <location>
        <begin position="330"/>
        <end position="352"/>
    </location>
</feature>
<gene>
    <name evidence="2" type="ORF">IWW36_005311</name>
</gene>
<dbReference type="InterPro" id="IPR044926">
    <property type="entry name" value="RGS_subdomain_2"/>
</dbReference>
<feature type="transmembrane region" description="Helical" evidence="1">
    <location>
        <begin position="20"/>
        <end position="41"/>
    </location>
</feature>
<feature type="transmembrane region" description="Helical" evidence="1">
    <location>
        <begin position="89"/>
        <end position="108"/>
    </location>
</feature>
<dbReference type="Proteomes" id="UP001139887">
    <property type="component" value="Unassembled WGS sequence"/>
</dbReference>
<keyword evidence="3" id="KW-1185">Reference proteome</keyword>
<feature type="transmembrane region" description="Helical" evidence="1">
    <location>
        <begin position="62"/>
        <end position="83"/>
    </location>
</feature>
<organism evidence="2 3">
    <name type="scientific">Coemansia brasiliensis</name>
    <dbReference type="NCBI Taxonomy" id="2650707"/>
    <lineage>
        <taxon>Eukaryota</taxon>
        <taxon>Fungi</taxon>
        <taxon>Fungi incertae sedis</taxon>
        <taxon>Zoopagomycota</taxon>
        <taxon>Kickxellomycotina</taxon>
        <taxon>Kickxellomycetes</taxon>
        <taxon>Kickxellales</taxon>
        <taxon>Kickxellaceae</taxon>
        <taxon>Coemansia</taxon>
    </lineage>
</organism>
<keyword evidence="1" id="KW-1133">Transmembrane helix</keyword>
<evidence type="ECO:0000256" key="1">
    <source>
        <dbReference type="SAM" id="Phobius"/>
    </source>
</evidence>
<sequence>MAIDENGRWEVGSKPYTIRMGVMLSVFIVYGIYVFVTYIMFVMKARDKHSGLSQRNLKLISVQALGCLMMGVTGMITTSIQQWPCFLKLWFTNFGFLMVYSSVAARAFQHYVVTNLHIHTNKVASNNNPALKGLIPQTNINGMASGPRFQRSNSQSSMFSNTDFGNSDNVTASTPFEEKKDTLALNKTIRLTSLEIESGPEAKLYKQLLKYSKLQRYTSNRALLGFVFAHVFVAFALSLITNIVNKEFSLSPLSKVCRMMWGFIPVVAAVGLYAAFVIPVLLYKCWNLKDAYGIRNDLIMSMILGILCVIATVVWENALYHLALKWSGFFYVWLYAVILHTTSIAIPLWKAIRHSRDVIRRMHGASNLGNPMGALIAGASGHDTGKRSEFNAILADPYEYRYFCDFAASCFCSEMTAFIDEYQALKGLTIGALGSEGMWRDEANHQDPDYMSRLAKNIDSDISYLAMAGQHNPASKALSLQTPPSVTILGTARATYPQCDFNETTPFP</sequence>
<proteinExistence type="predicted"/>
<reference evidence="2" key="1">
    <citation type="submission" date="2022-07" db="EMBL/GenBank/DDBJ databases">
        <title>Phylogenomic reconstructions and comparative analyses of Kickxellomycotina fungi.</title>
        <authorList>
            <person name="Reynolds N.K."/>
            <person name="Stajich J.E."/>
            <person name="Barry K."/>
            <person name="Grigoriev I.V."/>
            <person name="Crous P."/>
            <person name="Smith M.E."/>
        </authorList>
    </citation>
    <scope>NUCLEOTIDE SEQUENCE</scope>
    <source>
        <strain evidence="2">NRRL 1566</strain>
    </source>
</reference>
<keyword evidence="1" id="KW-0472">Membrane</keyword>
<feature type="transmembrane region" description="Helical" evidence="1">
    <location>
        <begin position="263"/>
        <end position="286"/>
    </location>
</feature>
<comment type="caution">
    <text evidence="2">The sequence shown here is derived from an EMBL/GenBank/DDBJ whole genome shotgun (WGS) entry which is preliminary data.</text>
</comment>
<feature type="non-terminal residue" evidence="2">
    <location>
        <position position="508"/>
    </location>
</feature>
<evidence type="ECO:0000313" key="2">
    <source>
        <dbReference type="EMBL" id="KAJ2844100.1"/>
    </source>
</evidence>